<dbReference type="Gene3D" id="3.40.630.90">
    <property type="match status" value="1"/>
</dbReference>
<protein>
    <submittedName>
        <fullName evidence="2">GNAT family acetyltransferase</fullName>
    </submittedName>
</protein>
<evidence type="ECO:0000259" key="1">
    <source>
        <dbReference type="PROSITE" id="PS51186"/>
    </source>
</evidence>
<dbReference type="Pfam" id="PF18014">
    <property type="entry name" value="Acetyltransf_18"/>
    <property type="match status" value="1"/>
</dbReference>
<dbReference type="InterPro" id="IPR041496">
    <property type="entry name" value="YitH/HolE_GNAT"/>
</dbReference>
<dbReference type="InterPro" id="IPR000182">
    <property type="entry name" value="GNAT_dom"/>
</dbReference>
<dbReference type="RefSeq" id="WP_085813415.1">
    <property type="nucleotide sequence ID" value="NZ_BDQG01000001.1"/>
</dbReference>
<dbReference type="InterPro" id="IPR016181">
    <property type="entry name" value="Acyl_CoA_acyltransferase"/>
</dbReference>
<dbReference type="PROSITE" id="PS51186">
    <property type="entry name" value="GNAT"/>
    <property type="match status" value="1"/>
</dbReference>
<name>A0ABQ0MJ80_9BACT</name>
<dbReference type="SUPFAM" id="SSF55729">
    <property type="entry name" value="Acyl-CoA N-acyltransferases (Nat)"/>
    <property type="match status" value="1"/>
</dbReference>
<reference evidence="3" key="1">
    <citation type="submission" date="2017-05" db="EMBL/GenBank/DDBJ databases">
        <title>Draft genome sequence of Geobacter pelophilus, a iron(III)-reducing bacteria.</title>
        <authorList>
            <person name="Aoyagi T."/>
            <person name="Koike H."/>
            <person name="Morita T."/>
            <person name="Sato Y."/>
            <person name="Habe H."/>
            <person name="Hori T."/>
        </authorList>
    </citation>
    <scope>NUCLEOTIDE SEQUENCE [LARGE SCALE GENOMIC DNA]</scope>
    <source>
        <strain evidence="3">Drf2</strain>
    </source>
</reference>
<dbReference type="InterPro" id="IPR052729">
    <property type="entry name" value="Acyl/Acetyltrans_Enzymes"/>
</dbReference>
<dbReference type="PANTHER" id="PTHR47237:SF1">
    <property type="entry name" value="SLL0310 PROTEIN"/>
    <property type="match status" value="1"/>
</dbReference>
<dbReference type="Pfam" id="PF00583">
    <property type="entry name" value="Acetyltransf_1"/>
    <property type="match status" value="1"/>
</dbReference>
<accession>A0ABQ0MJ80</accession>
<dbReference type="Proteomes" id="UP000194153">
    <property type="component" value="Unassembled WGS sequence"/>
</dbReference>
<dbReference type="EMBL" id="BDQG01000001">
    <property type="protein sequence ID" value="GAW67127.1"/>
    <property type="molecule type" value="Genomic_DNA"/>
</dbReference>
<dbReference type="Gene3D" id="3.40.630.30">
    <property type="match status" value="1"/>
</dbReference>
<comment type="caution">
    <text evidence="2">The sequence shown here is derived from an EMBL/GenBank/DDBJ whole genome shotgun (WGS) entry which is preliminary data.</text>
</comment>
<dbReference type="PANTHER" id="PTHR47237">
    <property type="entry name" value="SLL0310 PROTEIN"/>
    <property type="match status" value="1"/>
</dbReference>
<organism evidence="2 3">
    <name type="scientific">Geoanaerobacter pelophilus</name>
    <dbReference type="NCBI Taxonomy" id="60036"/>
    <lineage>
        <taxon>Bacteria</taxon>
        <taxon>Pseudomonadati</taxon>
        <taxon>Thermodesulfobacteriota</taxon>
        <taxon>Desulfuromonadia</taxon>
        <taxon>Geobacterales</taxon>
        <taxon>Geobacteraceae</taxon>
        <taxon>Geoanaerobacter</taxon>
    </lineage>
</organism>
<gene>
    <name evidence="2" type="ORF">GPEL0_01f2796</name>
</gene>
<proteinExistence type="predicted"/>
<keyword evidence="3" id="KW-1185">Reference proteome</keyword>
<sequence>MVTPFLDADIPPFLSLAKEEGWICHRWEFDFLLENFPHGCVVKRDGKSALGYITSVRYGRSGWIGNLMVQPGFRRCGIGRELMQAAISVLHKSGVKTVWLTASEQGFDLYRRLGFVQIDHICRWVGEGAGRSLSKPGVPDFDLAQGVDREGWGERRDAILQATCSRGSFFTSSAGFICCQRREGGVQIGPWGCLVEAQASSLLDQALSGVKGRVFLDVPASNLAAGALLGQSGFFVKGRSTLMYLGTEPRYHPGKVFALASMGSMG</sequence>
<feature type="domain" description="N-acetyltransferase" evidence="1">
    <location>
        <begin position="1"/>
        <end position="138"/>
    </location>
</feature>
<evidence type="ECO:0000313" key="3">
    <source>
        <dbReference type="Proteomes" id="UP000194153"/>
    </source>
</evidence>
<evidence type="ECO:0000313" key="2">
    <source>
        <dbReference type="EMBL" id="GAW67127.1"/>
    </source>
</evidence>
<dbReference type="CDD" id="cd04301">
    <property type="entry name" value="NAT_SF"/>
    <property type="match status" value="1"/>
</dbReference>